<dbReference type="EMBL" id="AVOT02069827">
    <property type="protein sequence ID" value="MBW0560640.1"/>
    <property type="molecule type" value="Genomic_DNA"/>
</dbReference>
<proteinExistence type="predicted"/>
<organism evidence="3 4">
    <name type="scientific">Austropuccinia psidii MF-1</name>
    <dbReference type="NCBI Taxonomy" id="1389203"/>
    <lineage>
        <taxon>Eukaryota</taxon>
        <taxon>Fungi</taxon>
        <taxon>Dikarya</taxon>
        <taxon>Basidiomycota</taxon>
        <taxon>Pucciniomycotina</taxon>
        <taxon>Pucciniomycetes</taxon>
        <taxon>Pucciniales</taxon>
        <taxon>Sphaerophragmiaceae</taxon>
        <taxon>Austropuccinia</taxon>
    </lineage>
</organism>
<feature type="region of interest" description="Disordered" evidence="1">
    <location>
        <begin position="24"/>
        <end position="49"/>
    </location>
</feature>
<reference evidence="3" key="1">
    <citation type="submission" date="2021-03" db="EMBL/GenBank/DDBJ databases">
        <title>Draft genome sequence of rust myrtle Austropuccinia psidii MF-1, a brazilian biotype.</title>
        <authorList>
            <person name="Quecine M.C."/>
            <person name="Pachon D.M.R."/>
            <person name="Bonatelli M.L."/>
            <person name="Correr F.H."/>
            <person name="Franceschini L.M."/>
            <person name="Leite T.F."/>
            <person name="Margarido G.R.A."/>
            <person name="Almeida C.A."/>
            <person name="Ferrarezi J.A."/>
            <person name="Labate C.A."/>
        </authorList>
    </citation>
    <scope>NUCLEOTIDE SEQUENCE</scope>
    <source>
        <strain evidence="3">MF-1</strain>
    </source>
</reference>
<feature type="chain" id="PRO_5040453559" evidence="2">
    <location>
        <begin position="20"/>
        <end position="101"/>
    </location>
</feature>
<comment type="caution">
    <text evidence="3">The sequence shown here is derived from an EMBL/GenBank/DDBJ whole genome shotgun (WGS) entry which is preliminary data.</text>
</comment>
<name>A0A9Q3JCL0_9BASI</name>
<dbReference type="AlphaFoldDB" id="A0A9Q3JCL0"/>
<evidence type="ECO:0000313" key="3">
    <source>
        <dbReference type="EMBL" id="MBW0560640.1"/>
    </source>
</evidence>
<evidence type="ECO:0000256" key="2">
    <source>
        <dbReference type="SAM" id="SignalP"/>
    </source>
</evidence>
<sequence>MAFLGHLGPLRLLWPVGQSGPCWPNQMRPKGQPIWPPRPGGSKPQLDPPEPILAINPLDPILAKNLLDTKMAIEPVGPNFGHGIWKPPEAIRQAQQELPST</sequence>
<accession>A0A9Q3JCL0</accession>
<feature type="signal peptide" evidence="2">
    <location>
        <begin position="1"/>
        <end position="19"/>
    </location>
</feature>
<keyword evidence="4" id="KW-1185">Reference proteome</keyword>
<protein>
    <submittedName>
        <fullName evidence="3">Uncharacterized protein</fullName>
    </submittedName>
</protein>
<evidence type="ECO:0000256" key="1">
    <source>
        <dbReference type="SAM" id="MobiDB-lite"/>
    </source>
</evidence>
<dbReference type="Proteomes" id="UP000765509">
    <property type="component" value="Unassembled WGS sequence"/>
</dbReference>
<evidence type="ECO:0000313" key="4">
    <source>
        <dbReference type="Proteomes" id="UP000765509"/>
    </source>
</evidence>
<keyword evidence="2" id="KW-0732">Signal</keyword>
<gene>
    <name evidence="3" type="ORF">O181_100355</name>
</gene>